<evidence type="ECO:0000313" key="1">
    <source>
        <dbReference type="EMBL" id="PPK94028.1"/>
    </source>
</evidence>
<dbReference type="PROSITE" id="PS51257">
    <property type="entry name" value="PROKAR_LIPOPROTEIN"/>
    <property type="match status" value="1"/>
</dbReference>
<protein>
    <submittedName>
        <fullName evidence="1">Uncharacterized protein</fullName>
    </submittedName>
</protein>
<reference evidence="1 2" key="1">
    <citation type="submission" date="2018-02" db="EMBL/GenBank/DDBJ databases">
        <title>Genomic Encyclopedia of Archaeal and Bacterial Type Strains, Phase II (KMG-II): from individual species to whole genera.</title>
        <authorList>
            <person name="Goeker M."/>
        </authorList>
    </citation>
    <scope>NUCLEOTIDE SEQUENCE [LARGE SCALE GENOMIC DNA]</scope>
    <source>
        <strain evidence="1 2">DSM 16809</strain>
    </source>
</reference>
<sequence>MKNLKKIIILFITALSIVSCTYEDYDDSISKDLIAVDSELYELLTDVASDPETDEDTISCIQVIYPINIFTYDSNDIEIANTFIIGNQAFRDFLDVLPSTNSISISYPIAATLTDGSSIDITTNEQLKESIDNCIEEELELIRYCQGLLDECVWEVGYSKTSSNDYLGGSFFVDNGVMNFSYYSETATGSWTSIMIESQLHVNISLNGDVDTETQLNRNWKAEILDSDSMRLTDGLDELIIHKYCNVPNDDCYDFNFTACEDVATPGFTELTLSEYDNCIYEILQEDDNLIDITYYSSEADADMETNPIDSTVPFMNSIETEIFYVRVYDTVENTFYVVEISVTVETCP</sequence>
<dbReference type="Proteomes" id="UP000239002">
    <property type="component" value="Unassembled WGS sequence"/>
</dbReference>
<keyword evidence="2" id="KW-1185">Reference proteome</keyword>
<comment type="caution">
    <text evidence="1">The sequence shown here is derived from an EMBL/GenBank/DDBJ whole genome shotgun (WGS) entry which is preliminary data.</text>
</comment>
<evidence type="ECO:0000313" key="2">
    <source>
        <dbReference type="Proteomes" id="UP000239002"/>
    </source>
</evidence>
<dbReference type="OrthoDB" id="832379at2"/>
<proteinExistence type="predicted"/>
<gene>
    <name evidence="1" type="ORF">LY01_02250</name>
</gene>
<dbReference type="RefSeq" id="WP_104515928.1">
    <property type="nucleotide sequence ID" value="NZ_MQVW01000002.1"/>
</dbReference>
<accession>A0A2S6IIK7</accession>
<dbReference type="AlphaFoldDB" id="A0A2S6IIK7"/>
<dbReference type="EMBL" id="PTJE01000005">
    <property type="protein sequence ID" value="PPK94028.1"/>
    <property type="molecule type" value="Genomic_DNA"/>
</dbReference>
<organism evidence="1 2">
    <name type="scientific">Nonlabens xylanidelens</name>
    <dbReference type="NCBI Taxonomy" id="191564"/>
    <lineage>
        <taxon>Bacteria</taxon>
        <taxon>Pseudomonadati</taxon>
        <taxon>Bacteroidota</taxon>
        <taxon>Flavobacteriia</taxon>
        <taxon>Flavobacteriales</taxon>
        <taxon>Flavobacteriaceae</taxon>
        <taxon>Nonlabens</taxon>
    </lineage>
</organism>
<name>A0A2S6IIK7_9FLAO</name>